<dbReference type="PANTHER" id="PTHR43877:SF1">
    <property type="entry name" value="ACETYLTRANSFERASE"/>
    <property type="match status" value="1"/>
</dbReference>
<accession>A0ABQ3X9B8</accession>
<evidence type="ECO:0000256" key="1">
    <source>
        <dbReference type="ARBA" id="ARBA00022679"/>
    </source>
</evidence>
<keyword evidence="1" id="KW-0808">Transferase</keyword>
<dbReference type="PROSITE" id="PS51186">
    <property type="entry name" value="GNAT"/>
    <property type="match status" value="1"/>
</dbReference>
<dbReference type="EMBL" id="BOMG01000044">
    <property type="protein sequence ID" value="GID55054.1"/>
    <property type="molecule type" value="Genomic_DNA"/>
</dbReference>
<keyword evidence="2" id="KW-0012">Acyltransferase</keyword>
<name>A0ABQ3X9B8_9ACTN</name>
<evidence type="ECO:0000313" key="5">
    <source>
        <dbReference type="Proteomes" id="UP000612282"/>
    </source>
</evidence>
<dbReference type="SUPFAM" id="SSF55729">
    <property type="entry name" value="Acyl-CoA N-acyltransferases (Nat)"/>
    <property type="match status" value="1"/>
</dbReference>
<keyword evidence="5" id="KW-1185">Reference proteome</keyword>
<evidence type="ECO:0000259" key="3">
    <source>
        <dbReference type="PROSITE" id="PS51186"/>
    </source>
</evidence>
<sequence>MPREMTLTFRTATRDDVPAILTLLADDGVSRDRGFGTVPEADDARIWAAFEAIDADDRNELIVASDGAEVVGTCQLTYIPGLTRNGGERLLIEAVRISSARRGQGLGGELIRWAVEQGRARGCTMVQLTSDKKRADAHRFYTKLGFAASHEGFKLAL</sequence>
<dbReference type="Gene3D" id="3.40.630.30">
    <property type="match status" value="1"/>
</dbReference>
<protein>
    <submittedName>
        <fullName evidence="4">GNAT family acetyltransferase</fullName>
    </submittedName>
</protein>
<dbReference type="InterPro" id="IPR050832">
    <property type="entry name" value="Bact_Acetyltransf"/>
</dbReference>
<proteinExistence type="predicted"/>
<dbReference type="InterPro" id="IPR000182">
    <property type="entry name" value="GNAT_dom"/>
</dbReference>
<dbReference type="PANTHER" id="PTHR43877">
    <property type="entry name" value="AMINOALKYLPHOSPHONATE N-ACETYLTRANSFERASE-RELATED-RELATED"/>
    <property type="match status" value="1"/>
</dbReference>
<dbReference type="Pfam" id="PF00583">
    <property type="entry name" value="Acetyltransf_1"/>
    <property type="match status" value="1"/>
</dbReference>
<reference evidence="4 5" key="1">
    <citation type="submission" date="2021-01" db="EMBL/GenBank/DDBJ databases">
        <title>Whole genome shotgun sequence of Actinoplanes couchii NBRC 106145.</title>
        <authorList>
            <person name="Komaki H."/>
            <person name="Tamura T."/>
        </authorList>
    </citation>
    <scope>NUCLEOTIDE SEQUENCE [LARGE SCALE GENOMIC DNA]</scope>
    <source>
        <strain evidence="4 5">NBRC 106145</strain>
    </source>
</reference>
<gene>
    <name evidence="4" type="ORF">Aco03nite_034580</name>
</gene>
<feature type="domain" description="N-acetyltransferase" evidence="3">
    <location>
        <begin position="7"/>
        <end position="157"/>
    </location>
</feature>
<evidence type="ECO:0000313" key="4">
    <source>
        <dbReference type="EMBL" id="GID55054.1"/>
    </source>
</evidence>
<dbReference type="InterPro" id="IPR016181">
    <property type="entry name" value="Acyl_CoA_acyltransferase"/>
</dbReference>
<dbReference type="Proteomes" id="UP000612282">
    <property type="component" value="Unassembled WGS sequence"/>
</dbReference>
<organism evidence="4 5">
    <name type="scientific">Actinoplanes couchii</name>
    <dbReference type="NCBI Taxonomy" id="403638"/>
    <lineage>
        <taxon>Bacteria</taxon>
        <taxon>Bacillati</taxon>
        <taxon>Actinomycetota</taxon>
        <taxon>Actinomycetes</taxon>
        <taxon>Micromonosporales</taxon>
        <taxon>Micromonosporaceae</taxon>
        <taxon>Actinoplanes</taxon>
    </lineage>
</organism>
<dbReference type="CDD" id="cd04301">
    <property type="entry name" value="NAT_SF"/>
    <property type="match status" value="1"/>
</dbReference>
<evidence type="ECO:0000256" key="2">
    <source>
        <dbReference type="ARBA" id="ARBA00023315"/>
    </source>
</evidence>
<comment type="caution">
    <text evidence="4">The sequence shown here is derived from an EMBL/GenBank/DDBJ whole genome shotgun (WGS) entry which is preliminary data.</text>
</comment>